<keyword evidence="1" id="KW-0732">Signal</keyword>
<feature type="signal peptide" evidence="1">
    <location>
        <begin position="1"/>
        <end position="22"/>
    </location>
</feature>
<gene>
    <name evidence="2" type="ORF">BN52_10020</name>
</gene>
<feature type="chain" id="PRO_5039417903" evidence="1">
    <location>
        <begin position="23"/>
        <end position="167"/>
    </location>
</feature>
<dbReference type="EMBL" id="CAKC01000041">
    <property type="protein sequence ID" value="CCI86905.1"/>
    <property type="molecule type" value="Genomic_DNA"/>
</dbReference>
<name>I7K0I7_9LACO</name>
<dbReference type="Proteomes" id="UP000009326">
    <property type="component" value="Unassembled WGS sequence"/>
</dbReference>
<dbReference type="RefSeq" id="WP_008472981.1">
    <property type="nucleotide sequence ID" value="NZ_AYZO01000033.1"/>
</dbReference>
<reference evidence="2 3" key="1">
    <citation type="submission" date="2012-06" db="EMBL/GenBank/DDBJ databases">
        <title>Draft genome sequence of Lactobacillus gigeriorum CRBIP 24.85T, isolated from chicken crop.</title>
        <authorList>
            <person name="Cousin S."/>
            <person name="Ma L."/>
            <person name="Creno S."/>
            <person name="Clermont D."/>
            <person name="Loux V."/>
            <person name="Bizet C."/>
            <person name="Bouchier C."/>
        </authorList>
    </citation>
    <scope>NUCLEOTIDE SEQUENCE [LARGE SCALE GENOMIC DNA]</scope>
    <source>
        <strain evidence="3">CRBIP 24.85T</strain>
    </source>
</reference>
<evidence type="ECO:0000313" key="3">
    <source>
        <dbReference type="Proteomes" id="UP000009326"/>
    </source>
</evidence>
<organism evidence="2 3">
    <name type="scientific">Lactobacillus gigeriorum DSM 23908 = CRBIP 24.85</name>
    <dbReference type="NCBI Taxonomy" id="1423751"/>
    <lineage>
        <taxon>Bacteria</taxon>
        <taxon>Bacillati</taxon>
        <taxon>Bacillota</taxon>
        <taxon>Bacilli</taxon>
        <taxon>Lactobacillales</taxon>
        <taxon>Lactobacillaceae</taxon>
        <taxon>Lactobacillus</taxon>
    </lineage>
</organism>
<evidence type="ECO:0000313" key="2">
    <source>
        <dbReference type="EMBL" id="CCI86905.1"/>
    </source>
</evidence>
<dbReference type="STRING" id="1423751.FC38_GL001178"/>
<proteinExistence type="predicted"/>
<protein>
    <submittedName>
        <fullName evidence="2">Uncharacterized protein</fullName>
    </submittedName>
</protein>
<evidence type="ECO:0000256" key="1">
    <source>
        <dbReference type="SAM" id="SignalP"/>
    </source>
</evidence>
<comment type="caution">
    <text evidence="2">The sequence shown here is derived from an EMBL/GenBank/DDBJ whole genome shotgun (WGS) entry which is preliminary data.</text>
</comment>
<accession>I7K0I7</accession>
<dbReference type="AlphaFoldDB" id="I7K0I7"/>
<sequence length="167" mass="18330">MKKRFLYLLTISSLLSFGTVITKPTLEVASATTVKQETRSVKMLVYKDSKNHKGRAKSIARTFIGTKAKVILKNGRVSQLVIHVNGTGNSMGKGQNVDKIVKSLTVNGVKGKKANVSADRSNFDFVFSGKAFKNNGWAKMKVTIDFGAKMTEPAWIKFGKVSKVSNR</sequence>